<evidence type="ECO:0000313" key="2">
    <source>
        <dbReference type="Proteomes" id="UP000242188"/>
    </source>
</evidence>
<gene>
    <name evidence="1" type="ORF">KP79_PYT07852</name>
</gene>
<accession>A0A210Q9Z9</accession>
<keyword evidence="2" id="KW-1185">Reference proteome</keyword>
<dbReference type="AlphaFoldDB" id="A0A210Q9Z9"/>
<dbReference type="Proteomes" id="UP000242188">
    <property type="component" value="Unassembled WGS sequence"/>
</dbReference>
<evidence type="ECO:0000313" key="1">
    <source>
        <dbReference type="EMBL" id="OWF45525.1"/>
    </source>
</evidence>
<protein>
    <submittedName>
        <fullName evidence="1">Uncharacterized protein</fullName>
    </submittedName>
</protein>
<name>A0A210Q9Z9_MIZYE</name>
<sequence length="64" mass="7477">MEIVSYYQKEEWWTFQNGNILDHGVRFTCPLISAKNVAMKDTPAVFSTFCSYFITTCLQSEERT</sequence>
<dbReference type="EMBL" id="NEDP02004476">
    <property type="protein sequence ID" value="OWF45525.1"/>
    <property type="molecule type" value="Genomic_DNA"/>
</dbReference>
<proteinExistence type="predicted"/>
<reference evidence="1 2" key="1">
    <citation type="journal article" date="2017" name="Nat. Ecol. Evol.">
        <title>Scallop genome provides insights into evolution of bilaterian karyotype and development.</title>
        <authorList>
            <person name="Wang S."/>
            <person name="Zhang J."/>
            <person name="Jiao W."/>
            <person name="Li J."/>
            <person name="Xun X."/>
            <person name="Sun Y."/>
            <person name="Guo X."/>
            <person name="Huan P."/>
            <person name="Dong B."/>
            <person name="Zhang L."/>
            <person name="Hu X."/>
            <person name="Sun X."/>
            <person name="Wang J."/>
            <person name="Zhao C."/>
            <person name="Wang Y."/>
            <person name="Wang D."/>
            <person name="Huang X."/>
            <person name="Wang R."/>
            <person name="Lv J."/>
            <person name="Li Y."/>
            <person name="Zhang Z."/>
            <person name="Liu B."/>
            <person name="Lu W."/>
            <person name="Hui Y."/>
            <person name="Liang J."/>
            <person name="Zhou Z."/>
            <person name="Hou R."/>
            <person name="Li X."/>
            <person name="Liu Y."/>
            <person name="Li H."/>
            <person name="Ning X."/>
            <person name="Lin Y."/>
            <person name="Zhao L."/>
            <person name="Xing Q."/>
            <person name="Dou J."/>
            <person name="Li Y."/>
            <person name="Mao J."/>
            <person name="Guo H."/>
            <person name="Dou H."/>
            <person name="Li T."/>
            <person name="Mu C."/>
            <person name="Jiang W."/>
            <person name="Fu Q."/>
            <person name="Fu X."/>
            <person name="Miao Y."/>
            <person name="Liu J."/>
            <person name="Yu Q."/>
            <person name="Li R."/>
            <person name="Liao H."/>
            <person name="Li X."/>
            <person name="Kong Y."/>
            <person name="Jiang Z."/>
            <person name="Chourrout D."/>
            <person name="Li R."/>
            <person name="Bao Z."/>
        </authorList>
    </citation>
    <scope>NUCLEOTIDE SEQUENCE [LARGE SCALE GENOMIC DNA]</scope>
    <source>
        <strain evidence="1 2">PY_sf001</strain>
    </source>
</reference>
<organism evidence="1 2">
    <name type="scientific">Mizuhopecten yessoensis</name>
    <name type="common">Japanese scallop</name>
    <name type="synonym">Patinopecten yessoensis</name>
    <dbReference type="NCBI Taxonomy" id="6573"/>
    <lineage>
        <taxon>Eukaryota</taxon>
        <taxon>Metazoa</taxon>
        <taxon>Spiralia</taxon>
        <taxon>Lophotrochozoa</taxon>
        <taxon>Mollusca</taxon>
        <taxon>Bivalvia</taxon>
        <taxon>Autobranchia</taxon>
        <taxon>Pteriomorphia</taxon>
        <taxon>Pectinida</taxon>
        <taxon>Pectinoidea</taxon>
        <taxon>Pectinidae</taxon>
        <taxon>Mizuhopecten</taxon>
    </lineage>
</organism>
<comment type="caution">
    <text evidence="1">The sequence shown here is derived from an EMBL/GenBank/DDBJ whole genome shotgun (WGS) entry which is preliminary data.</text>
</comment>